<reference evidence="5 6" key="1">
    <citation type="submission" date="2018-07" db="EMBL/GenBank/DDBJ databases">
        <title>High-quality-draft genome sequence of Gaiella occulta.</title>
        <authorList>
            <person name="Severino R."/>
            <person name="Froufe H.J.C."/>
            <person name="Rainey F.A."/>
            <person name="Barroso C."/>
            <person name="Albuquerque L."/>
            <person name="Lobo-Da-Cunha A."/>
            <person name="Da Costa M.S."/>
            <person name="Egas C."/>
        </authorList>
    </citation>
    <scope>NUCLEOTIDE SEQUENCE [LARGE SCALE GENOMIC DNA]</scope>
    <source>
        <strain evidence="5 6">F2-233</strain>
    </source>
</reference>
<dbReference type="OrthoDB" id="5182935at2"/>
<dbReference type="EMBL" id="QQZY01000002">
    <property type="protein sequence ID" value="RDI75553.1"/>
    <property type="molecule type" value="Genomic_DNA"/>
</dbReference>
<dbReference type="Pfam" id="PF00392">
    <property type="entry name" value="GntR"/>
    <property type="match status" value="1"/>
</dbReference>
<organism evidence="5 6">
    <name type="scientific">Gaiella occulta</name>
    <dbReference type="NCBI Taxonomy" id="1002870"/>
    <lineage>
        <taxon>Bacteria</taxon>
        <taxon>Bacillati</taxon>
        <taxon>Actinomycetota</taxon>
        <taxon>Thermoleophilia</taxon>
        <taxon>Gaiellales</taxon>
        <taxon>Gaiellaceae</taxon>
        <taxon>Gaiella</taxon>
    </lineage>
</organism>
<dbReference type="Gene3D" id="1.10.10.10">
    <property type="entry name" value="Winged helix-like DNA-binding domain superfamily/Winged helix DNA-binding domain"/>
    <property type="match status" value="1"/>
</dbReference>
<dbReference type="InterPro" id="IPR000524">
    <property type="entry name" value="Tscrpt_reg_HTH_GntR"/>
</dbReference>
<keyword evidence="6" id="KW-1185">Reference proteome</keyword>
<keyword evidence="3" id="KW-0804">Transcription</keyword>
<evidence type="ECO:0000313" key="6">
    <source>
        <dbReference type="Proteomes" id="UP000254134"/>
    </source>
</evidence>
<dbReference type="AlphaFoldDB" id="A0A7M2Z1A1"/>
<dbReference type="Proteomes" id="UP000254134">
    <property type="component" value="Unassembled WGS sequence"/>
</dbReference>
<keyword evidence="1" id="KW-0805">Transcription regulation</keyword>
<dbReference type="CDD" id="cd07377">
    <property type="entry name" value="WHTH_GntR"/>
    <property type="match status" value="1"/>
</dbReference>
<keyword evidence="2" id="KW-0238">DNA-binding</keyword>
<dbReference type="SMART" id="SM00345">
    <property type="entry name" value="HTH_GNTR"/>
    <property type="match status" value="1"/>
</dbReference>
<dbReference type="SUPFAM" id="SSF48008">
    <property type="entry name" value="GntR ligand-binding domain-like"/>
    <property type="match status" value="1"/>
</dbReference>
<protein>
    <submittedName>
        <fullName evidence="5">Transcriptional regulator</fullName>
    </submittedName>
</protein>
<proteinExistence type="predicted"/>
<dbReference type="GO" id="GO:0003677">
    <property type="term" value="F:DNA binding"/>
    <property type="evidence" value="ECO:0007669"/>
    <property type="project" value="UniProtKB-KW"/>
</dbReference>
<dbReference type="GO" id="GO:0003700">
    <property type="term" value="F:DNA-binding transcription factor activity"/>
    <property type="evidence" value="ECO:0007669"/>
    <property type="project" value="InterPro"/>
</dbReference>
<dbReference type="InterPro" id="IPR011711">
    <property type="entry name" value="GntR_C"/>
</dbReference>
<sequence length="214" mass="23631">MKAITRTVLREQVKDVLLQRIVRGELQPGERLVETRIAQDLGTSQAPVREALRDLELLRLVESEPFRGARVREFGEEELIEVYPVRAALEDLAAREAAVRLAGDVSTLESAVAAMRAAAKRGDLHALVQHDFAFHRVIVEAAGNAVLTQCWKSLGVEGRITLTIYGTQVEPEEAAELHVPILEAIRAETAAKAGREARKHVEYFAKLARGKAAR</sequence>
<dbReference type="SMART" id="SM00895">
    <property type="entry name" value="FCD"/>
    <property type="match status" value="1"/>
</dbReference>
<dbReference type="PROSITE" id="PS50949">
    <property type="entry name" value="HTH_GNTR"/>
    <property type="match status" value="1"/>
</dbReference>
<evidence type="ECO:0000259" key="4">
    <source>
        <dbReference type="PROSITE" id="PS50949"/>
    </source>
</evidence>
<evidence type="ECO:0000256" key="1">
    <source>
        <dbReference type="ARBA" id="ARBA00023015"/>
    </source>
</evidence>
<evidence type="ECO:0000313" key="5">
    <source>
        <dbReference type="EMBL" id="RDI75553.1"/>
    </source>
</evidence>
<gene>
    <name evidence="5" type="ORF">Gocc_1351</name>
</gene>
<dbReference type="PANTHER" id="PTHR43537">
    <property type="entry name" value="TRANSCRIPTIONAL REGULATOR, GNTR FAMILY"/>
    <property type="match status" value="1"/>
</dbReference>
<evidence type="ECO:0000256" key="2">
    <source>
        <dbReference type="ARBA" id="ARBA00023125"/>
    </source>
</evidence>
<dbReference type="SUPFAM" id="SSF46785">
    <property type="entry name" value="Winged helix' DNA-binding domain"/>
    <property type="match status" value="1"/>
</dbReference>
<reference evidence="6" key="2">
    <citation type="journal article" date="2019" name="MicrobiologyOpen">
        <title>High-quality draft genome sequence of Gaiella occulta isolated from a 150 meter deep mineral water borehole and comparison with the genome sequences of other deep-branching lineages of the phylum Actinobacteria.</title>
        <authorList>
            <person name="Severino R."/>
            <person name="Froufe H.J.C."/>
            <person name="Barroso C."/>
            <person name="Albuquerque L."/>
            <person name="Lobo-da-Cunha A."/>
            <person name="da Costa M.S."/>
            <person name="Egas C."/>
        </authorList>
    </citation>
    <scope>NUCLEOTIDE SEQUENCE [LARGE SCALE GENOMIC DNA]</scope>
    <source>
        <strain evidence="6">F2-233</strain>
    </source>
</reference>
<feature type="domain" description="HTH gntR-type" evidence="4">
    <location>
        <begin position="7"/>
        <end position="74"/>
    </location>
</feature>
<name>A0A7M2Z1A1_9ACTN</name>
<dbReference type="InterPro" id="IPR008920">
    <property type="entry name" value="TF_FadR/GntR_C"/>
</dbReference>
<dbReference type="PANTHER" id="PTHR43537:SF24">
    <property type="entry name" value="GLUCONATE OPERON TRANSCRIPTIONAL REPRESSOR"/>
    <property type="match status" value="1"/>
</dbReference>
<dbReference type="Pfam" id="PF07729">
    <property type="entry name" value="FCD"/>
    <property type="match status" value="1"/>
</dbReference>
<dbReference type="RefSeq" id="WP_114795743.1">
    <property type="nucleotide sequence ID" value="NZ_QQZY01000002.1"/>
</dbReference>
<comment type="caution">
    <text evidence="5">The sequence shown here is derived from an EMBL/GenBank/DDBJ whole genome shotgun (WGS) entry which is preliminary data.</text>
</comment>
<dbReference type="InterPro" id="IPR036388">
    <property type="entry name" value="WH-like_DNA-bd_sf"/>
</dbReference>
<dbReference type="InterPro" id="IPR036390">
    <property type="entry name" value="WH_DNA-bd_sf"/>
</dbReference>
<dbReference type="Gene3D" id="1.20.120.530">
    <property type="entry name" value="GntR ligand-binding domain-like"/>
    <property type="match status" value="1"/>
</dbReference>
<evidence type="ECO:0000256" key="3">
    <source>
        <dbReference type="ARBA" id="ARBA00023163"/>
    </source>
</evidence>
<accession>A0A7M2Z1A1</accession>